<comment type="caution">
    <text evidence="3">The sequence shown here is derived from an EMBL/GenBank/DDBJ whole genome shotgun (WGS) entry which is preliminary data.</text>
</comment>
<protein>
    <submittedName>
        <fullName evidence="3">Enoyl-[acyl-carrier-protein] reductase FabL</fullName>
        <ecNumber evidence="3">1.3.1.104</ecNumber>
    </submittedName>
</protein>
<dbReference type="NCBIfam" id="NF005975">
    <property type="entry name" value="PRK08063.1"/>
    <property type="match status" value="1"/>
</dbReference>
<dbReference type="CDD" id="cd05359">
    <property type="entry name" value="ChcA_like_SDR_c"/>
    <property type="match status" value="1"/>
</dbReference>
<dbReference type="Gene3D" id="3.40.50.720">
    <property type="entry name" value="NAD(P)-binding Rossmann-like Domain"/>
    <property type="match status" value="1"/>
</dbReference>
<accession>A0ABS0F3T4</accession>
<dbReference type="EC" id="1.3.1.104" evidence="3"/>
<reference evidence="3 4" key="1">
    <citation type="submission" date="2020-11" db="EMBL/GenBank/DDBJ databases">
        <title>Genomic insight of Alicyclobacillus mali FL 18 reveals a new arsenic-resistant strain, with potential in environmental biotechnology.</title>
        <authorList>
            <person name="Fiorentino G."/>
            <person name="Gallo G."/>
            <person name="Aulitto M."/>
        </authorList>
    </citation>
    <scope>NUCLEOTIDE SEQUENCE [LARGE SCALE GENOMIC DNA]</scope>
    <source>
        <strain evidence="3 4">FL 18</strain>
    </source>
</reference>
<dbReference type="GO" id="GO:0141148">
    <property type="term" value="F:enoyl-[acyl-carrier-protein] reductase (NADPH) activity"/>
    <property type="evidence" value="ECO:0007669"/>
    <property type="project" value="UniProtKB-EC"/>
</dbReference>
<gene>
    <name evidence="3" type="primary">fabL</name>
    <name evidence="3" type="ORF">IW967_08650</name>
</gene>
<dbReference type="EMBL" id="JADPKZ010000040">
    <property type="protein sequence ID" value="MBF8377933.1"/>
    <property type="molecule type" value="Genomic_DNA"/>
</dbReference>
<evidence type="ECO:0000313" key="4">
    <source>
        <dbReference type="Proteomes" id="UP000642910"/>
    </source>
</evidence>
<proteinExistence type="inferred from homology"/>
<evidence type="ECO:0000313" key="3">
    <source>
        <dbReference type="EMBL" id="MBF8377933.1"/>
    </source>
</evidence>
<evidence type="ECO:0000256" key="1">
    <source>
        <dbReference type="ARBA" id="ARBA00006484"/>
    </source>
</evidence>
<organism evidence="3 4">
    <name type="scientific">Alicyclobacillus mali</name>
    <name type="common">ex Roth et al. 2021</name>
    <dbReference type="NCBI Taxonomy" id="1123961"/>
    <lineage>
        <taxon>Bacteria</taxon>
        <taxon>Bacillati</taxon>
        <taxon>Bacillota</taxon>
        <taxon>Bacilli</taxon>
        <taxon>Bacillales</taxon>
        <taxon>Alicyclobacillaceae</taxon>
        <taxon>Alicyclobacillus</taxon>
    </lineage>
</organism>
<dbReference type="InterPro" id="IPR002347">
    <property type="entry name" value="SDR_fam"/>
</dbReference>
<dbReference type="Pfam" id="PF13561">
    <property type="entry name" value="adh_short_C2"/>
    <property type="match status" value="1"/>
</dbReference>
<keyword evidence="2 3" id="KW-0560">Oxidoreductase</keyword>
<dbReference type="SUPFAM" id="SSF51735">
    <property type="entry name" value="NAD(P)-binding Rossmann-fold domains"/>
    <property type="match status" value="1"/>
</dbReference>
<dbReference type="PANTHER" id="PTHR43639:SF1">
    <property type="entry name" value="SHORT-CHAIN DEHYDROGENASE_REDUCTASE FAMILY PROTEIN"/>
    <property type="match status" value="1"/>
</dbReference>
<keyword evidence="4" id="KW-1185">Reference proteome</keyword>
<dbReference type="PANTHER" id="PTHR43639">
    <property type="entry name" value="OXIDOREDUCTASE, SHORT-CHAIN DEHYDROGENASE/REDUCTASE FAMILY (AFU_ORTHOLOGUE AFUA_5G02870)"/>
    <property type="match status" value="1"/>
</dbReference>
<dbReference type="PRINTS" id="PR00081">
    <property type="entry name" value="GDHRDH"/>
</dbReference>
<name>A0ABS0F3T4_9BACL</name>
<evidence type="ECO:0000256" key="2">
    <source>
        <dbReference type="ARBA" id="ARBA00023002"/>
    </source>
</evidence>
<sequence length="258" mass="28331">MAETGRAPRRFEDKVVLVTGSSRGIGRRLAIRFAEEGAHVVVNYFRNGDLAREVVAEIEQMGRRAIAVRANMAQEEKIVALFDEVREVFGRLDVFIHNAASGRNRAALEVDTKGFDWTVDVNARAFLIGAQQAAKLMPEGGAMLAISSFGADRVFPYYLSVGTSKAALESMVRYFAVELGPRRINVNCISAGAVLTDALGHFPDMDQTLKKLEEKMPYHRMVTPDDVANLALFLCSPEAEMIRGQTVRVDGGVTLVLP</sequence>
<dbReference type="InterPro" id="IPR036291">
    <property type="entry name" value="NAD(P)-bd_dom_sf"/>
</dbReference>
<dbReference type="RefSeq" id="WP_195867647.1">
    <property type="nucleotide sequence ID" value="NZ_JADPKZ010000040.1"/>
</dbReference>
<comment type="similarity">
    <text evidence="1">Belongs to the short-chain dehydrogenases/reductases (SDR) family.</text>
</comment>
<dbReference type="Proteomes" id="UP000642910">
    <property type="component" value="Unassembled WGS sequence"/>
</dbReference>